<dbReference type="EC" id="2.3.1.1" evidence="10"/>
<evidence type="ECO:0000256" key="3">
    <source>
        <dbReference type="ARBA" id="ARBA00011475"/>
    </source>
</evidence>
<feature type="binding site" evidence="10">
    <location>
        <position position="182"/>
    </location>
    <ligand>
        <name>substrate</name>
    </ligand>
</feature>
<dbReference type="GO" id="GO:0004358">
    <property type="term" value="F:L-glutamate N-acetyltransferase activity, acting on acetyl-L-ornithine as donor"/>
    <property type="evidence" value="ECO:0007669"/>
    <property type="project" value="UniProtKB-UniRule"/>
</dbReference>
<dbReference type="HAMAP" id="MF_01106">
    <property type="entry name" value="ArgJ"/>
    <property type="match status" value="1"/>
</dbReference>
<comment type="caution">
    <text evidence="11">The sequence shown here is derived from an EMBL/GenBank/DDBJ whole genome shotgun (WGS) entry which is preliminary data.</text>
</comment>
<evidence type="ECO:0000256" key="10">
    <source>
        <dbReference type="HAMAP-Rule" id="MF_01106"/>
    </source>
</evidence>
<dbReference type="UniPathway" id="UPA00068">
    <property type="reaction ID" value="UER00106"/>
</dbReference>
<feature type="site" description="Involved in the stabilization of negative charge on the oxyanion by the formation of the oxyanion hole" evidence="10">
    <location>
        <position position="112"/>
    </location>
</feature>
<dbReference type="FunFam" id="3.10.20.340:FF:000003">
    <property type="entry name" value="Arginine biosynthesis bifunctional protein ArgJ"/>
    <property type="match status" value="1"/>
</dbReference>
<feature type="chain" id="PRO_5023219916" description="Arginine biosynthesis bifunctional protein ArgJ alpha chain" evidence="10">
    <location>
        <begin position="1"/>
        <end position="181"/>
    </location>
</feature>
<feature type="active site" description="Nucleophile" evidence="10">
    <location>
        <position position="182"/>
    </location>
</feature>
<dbReference type="Pfam" id="PF01960">
    <property type="entry name" value="ArgJ"/>
    <property type="match status" value="1"/>
</dbReference>
<feature type="binding site" evidence="10">
    <location>
        <position position="149"/>
    </location>
    <ligand>
        <name>substrate</name>
    </ligand>
</feature>
<dbReference type="PANTHER" id="PTHR23100:SF0">
    <property type="entry name" value="ARGININE BIOSYNTHESIS BIFUNCTIONAL PROTEIN ARGJ, MITOCHONDRIAL"/>
    <property type="match status" value="1"/>
</dbReference>
<dbReference type="PANTHER" id="PTHR23100">
    <property type="entry name" value="ARGININE BIOSYNTHESIS BIFUNCTIONAL PROTEIN ARGJ"/>
    <property type="match status" value="1"/>
</dbReference>
<dbReference type="PATRIC" id="fig|1429438.4.peg.5713"/>
<feature type="chain" id="PRO_5023219918" description="Arginine biosynthesis bifunctional protein ArgJ beta chain" evidence="10">
    <location>
        <begin position="182"/>
        <end position="390"/>
    </location>
</feature>
<dbReference type="EMBL" id="AZHW01000901">
    <property type="protein sequence ID" value="ETW95571.1"/>
    <property type="molecule type" value="Genomic_DNA"/>
</dbReference>
<comment type="catalytic activity">
    <reaction evidence="10">
        <text>N(2)-acetyl-L-ornithine + L-glutamate = N-acetyl-L-glutamate + L-ornithine</text>
        <dbReference type="Rhea" id="RHEA:15349"/>
        <dbReference type="ChEBI" id="CHEBI:29985"/>
        <dbReference type="ChEBI" id="CHEBI:44337"/>
        <dbReference type="ChEBI" id="CHEBI:46911"/>
        <dbReference type="ChEBI" id="CHEBI:57805"/>
        <dbReference type="EC" id="2.3.1.35"/>
    </reaction>
</comment>
<evidence type="ECO:0000256" key="9">
    <source>
        <dbReference type="ARBA" id="ARBA00023315"/>
    </source>
</evidence>
<evidence type="ECO:0000313" key="12">
    <source>
        <dbReference type="Proteomes" id="UP000019141"/>
    </source>
</evidence>
<dbReference type="GO" id="GO:0005737">
    <property type="term" value="C:cytoplasm"/>
    <property type="evidence" value="ECO:0007669"/>
    <property type="project" value="UniProtKB-SubCell"/>
</dbReference>
<feature type="binding site" evidence="10">
    <location>
        <position position="171"/>
    </location>
    <ligand>
        <name>substrate</name>
    </ligand>
</feature>
<evidence type="ECO:0000256" key="2">
    <source>
        <dbReference type="ARBA" id="ARBA00006774"/>
    </source>
</evidence>
<comment type="pathway">
    <text evidence="10">Amino-acid biosynthesis; L-arginine biosynthesis; N(2)-acetyl-L-ornithine from L-glutamate: step 1/4.</text>
</comment>
<gene>
    <name evidence="10" type="primary">argJ</name>
    <name evidence="11" type="ORF">ETSY1_30010</name>
</gene>
<comment type="subcellular location">
    <subcellularLocation>
        <location evidence="1 10">Cytoplasm</location>
    </subcellularLocation>
</comment>
<dbReference type="SUPFAM" id="SSF56266">
    <property type="entry name" value="DmpA/ArgJ-like"/>
    <property type="match status" value="1"/>
</dbReference>
<comment type="similarity">
    <text evidence="2 10">Belongs to the ArgJ family.</text>
</comment>
<dbReference type="Proteomes" id="UP000019141">
    <property type="component" value="Unassembled WGS sequence"/>
</dbReference>
<dbReference type="AlphaFoldDB" id="W4LE09"/>
<dbReference type="GO" id="GO:0006526">
    <property type="term" value="P:L-arginine biosynthetic process"/>
    <property type="evidence" value="ECO:0007669"/>
    <property type="project" value="UniProtKB-UniRule"/>
</dbReference>
<keyword evidence="6 10" id="KW-0028">Amino-acid biosynthesis</keyword>
<evidence type="ECO:0000256" key="4">
    <source>
        <dbReference type="ARBA" id="ARBA00022490"/>
    </source>
</evidence>
<keyword evidence="5 10" id="KW-0055">Arginine biosynthesis</keyword>
<comment type="subunit">
    <text evidence="3 10">Heterotetramer of two alpha and two beta chains.</text>
</comment>
<keyword evidence="7 10" id="KW-0808">Transferase</keyword>
<evidence type="ECO:0000256" key="7">
    <source>
        <dbReference type="ARBA" id="ARBA00022679"/>
    </source>
</evidence>
<evidence type="ECO:0000313" key="11">
    <source>
        <dbReference type="EMBL" id="ETW95571.1"/>
    </source>
</evidence>
<keyword evidence="10" id="KW-0511">Multifunctional enzyme</keyword>
<keyword evidence="8 10" id="KW-0068">Autocatalytic cleavage</keyword>
<dbReference type="GO" id="GO:0004042">
    <property type="term" value="F:L-glutamate N-acetyltransferase activity"/>
    <property type="evidence" value="ECO:0007669"/>
    <property type="project" value="UniProtKB-UniRule"/>
</dbReference>
<comment type="pathway">
    <text evidence="10">Amino-acid biosynthesis; L-arginine biosynthesis; L-ornithine and N-acetyl-L-glutamate from L-glutamate and N(2)-acetyl-L-ornithine (cyclic): step 1/1.</text>
</comment>
<dbReference type="InterPro" id="IPR002813">
    <property type="entry name" value="Arg_biosynth_ArgJ"/>
</dbReference>
<dbReference type="Gene3D" id="3.10.20.340">
    <property type="entry name" value="ArgJ beta chain, C-terminal domain"/>
    <property type="match status" value="1"/>
</dbReference>
<dbReference type="HOGENOM" id="CLU_027172_1_0_7"/>
<dbReference type="GO" id="GO:0006592">
    <property type="term" value="P:ornithine biosynthetic process"/>
    <property type="evidence" value="ECO:0007669"/>
    <property type="project" value="TreeGrafter"/>
</dbReference>
<evidence type="ECO:0000256" key="5">
    <source>
        <dbReference type="ARBA" id="ARBA00022571"/>
    </source>
</evidence>
<dbReference type="FunFam" id="3.60.70.12:FF:000001">
    <property type="entry name" value="Arginine biosynthesis bifunctional protein ArgJ, chloroplastic"/>
    <property type="match status" value="1"/>
</dbReference>
<feature type="site" description="Cleavage; by autolysis" evidence="10">
    <location>
        <begin position="181"/>
        <end position="182"/>
    </location>
</feature>
<comment type="function">
    <text evidence="10">Catalyzes two activities which are involved in the cyclic version of arginine biosynthesis: the synthesis of N-acetylglutamate from glutamate and acetyl-CoA as the acetyl donor, and of ornithine by transacetylation between N(2)-acetylornithine and glutamate.</text>
</comment>
<proteinExistence type="inferred from homology"/>
<evidence type="ECO:0000256" key="1">
    <source>
        <dbReference type="ARBA" id="ARBA00004496"/>
    </source>
</evidence>
<evidence type="ECO:0000256" key="6">
    <source>
        <dbReference type="ARBA" id="ARBA00022605"/>
    </source>
</evidence>
<feature type="binding site" evidence="10">
    <location>
        <position position="390"/>
    </location>
    <ligand>
        <name>substrate</name>
    </ligand>
</feature>
<evidence type="ECO:0000256" key="8">
    <source>
        <dbReference type="ARBA" id="ARBA00022813"/>
    </source>
</evidence>
<keyword evidence="12" id="KW-1185">Reference proteome</keyword>
<accession>W4LE09</accession>
<dbReference type="NCBIfam" id="NF003802">
    <property type="entry name" value="PRK05388.1"/>
    <property type="match status" value="1"/>
</dbReference>
<feature type="site" description="Involved in the stabilization of negative charge on the oxyanion by the formation of the oxyanion hole" evidence="10">
    <location>
        <position position="113"/>
    </location>
</feature>
<keyword evidence="4 10" id="KW-0963">Cytoplasm</keyword>
<dbReference type="InterPro" id="IPR016117">
    <property type="entry name" value="ArgJ-like_dom_sf"/>
</dbReference>
<comment type="catalytic activity">
    <reaction evidence="10">
        <text>L-glutamate + acetyl-CoA = N-acetyl-L-glutamate + CoA + H(+)</text>
        <dbReference type="Rhea" id="RHEA:24292"/>
        <dbReference type="ChEBI" id="CHEBI:15378"/>
        <dbReference type="ChEBI" id="CHEBI:29985"/>
        <dbReference type="ChEBI" id="CHEBI:44337"/>
        <dbReference type="ChEBI" id="CHEBI:57287"/>
        <dbReference type="ChEBI" id="CHEBI:57288"/>
        <dbReference type="EC" id="2.3.1.1"/>
    </reaction>
</comment>
<feature type="binding site" evidence="10">
    <location>
        <position position="385"/>
    </location>
    <ligand>
        <name>substrate</name>
    </ligand>
</feature>
<dbReference type="CDD" id="cd02152">
    <property type="entry name" value="OAT"/>
    <property type="match status" value="1"/>
</dbReference>
<reference evidence="11 12" key="1">
    <citation type="journal article" date="2014" name="Nature">
        <title>An environmental bacterial taxon with a large and distinct metabolic repertoire.</title>
        <authorList>
            <person name="Wilson M.C."/>
            <person name="Mori T."/>
            <person name="Ruckert C."/>
            <person name="Uria A.R."/>
            <person name="Helf M.J."/>
            <person name="Takada K."/>
            <person name="Gernert C."/>
            <person name="Steffens U.A."/>
            <person name="Heycke N."/>
            <person name="Schmitt S."/>
            <person name="Rinke C."/>
            <person name="Helfrich E.J."/>
            <person name="Brachmann A.O."/>
            <person name="Gurgui C."/>
            <person name="Wakimoto T."/>
            <person name="Kracht M."/>
            <person name="Crusemann M."/>
            <person name="Hentschel U."/>
            <person name="Abe I."/>
            <person name="Matsunaga S."/>
            <person name="Kalinowski J."/>
            <person name="Takeyama H."/>
            <person name="Piel J."/>
        </authorList>
    </citation>
    <scope>NUCLEOTIDE SEQUENCE [LARGE SCALE GENOMIC DNA]</scope>
    <source>
        <strain evidence="12">TSY1</strain>
    </source>
</reference>
<feature type="binding site" evidence="10">
    <location>
        <position position="261"/>
    </location>
    <ligand>
        <name>substrate</name>
    </ligand>
</feature>
<dbReference type="NCBIfam" id="TIGR00120">
    <property type="entry name" value="ArgJ"/>
    <property type="match status" value="1"/>
</dbReference>
<dbReference type="InterPro" id="IPR042195">
    <property type="entry name" value="ArgJ_beta_C"/>
</dbReference>
<dbReference type="EC" id="2.3.1.35" evidence="10"/>
<protein>
    <recommendedName>
        <fullName evidence="10">Arginine biosynthesis bifunctional protein ArgJ</fullName>
    </recommendedName>
    <domain>
        <recommendedName>
            <fullName evidence="10">Glutamate N-acetyltransferase</fullName>
            <ecNumber evidence="10">2.3.1.35</ecNumber>
        </recommendedName>
        <alternativeName>
            <fullName evidence="10">Ornithine acetyltransferase</fullName>
            <shortName evidence="10">OATase</shortName>
        </alternativeName>
        <alternativeName>
            <fullName evidence="10">Ornithine transacetylase</fullName>
        </alternativeName>
    </domain>
    <domain>
        <recommendedName>
            <fullName evidence="10">Amino-acid acetyltransferase</fullName>
            <ecNumber evidence="10">2.3.1.1</ecNumber>
        </recommendedName>
        <alternativeName>
            <fullName evidence="10">N-acetylglutamate synthase</fullName>
            <shortName evidence="10">AGSase</shortName>
        </alternativeName>
    </domain>
    <component>
        <recommendedName>
            <fullName evidence="10">Arginine biosynthesis bifunctional protein ArgJ alpha chain</fullName>
        </recommendedName>
    </component>
    <component>
        <recommendedName>
            <fullName evidence="10">Arginine biosynthesis bifunctional protein ArgJ beta chain</fullName>
        </recommendedName>
    </component>
</protein>
<keyword evidence="9 10" id="KW-0012">Acyltransferase</keyword>
<sequence length="390" mass="41580">MTQAPTLPAYPQGYLSLAKNIGIKDDTLDFTVVYSMARAAAAGVFTQSLFCGAPVIVGREHLADGHLQAVVVNSKNANVATGKQGIDNSREITRLVARELEVSAEDVLPSSTGVIGQQLPIEKFRAAMAGLRDQLQPEDLGTAAQAIMTTDTRPKARARRVGSAVLAGMAKGAGMIEPNMATMLSFLFTDAAIPPDTLQPMLRQAVEQSFNMISVDTDTSTSDTVVIMANGLAGEVDVGEFQTALNEMCIELAKEVARDGEGATKLLEVAVTSARDDQQAKRVAKAIVNSPLIKTAVHGADPNWGRVAMAVGKCEEETDVRPENVTMSFGDTCVYAKGEPLGVDLAQLESYLEGEEIRILVDLGLQTGQATVWGCDLTEEYVRINALYTT</sequence>
<dbReference type="Gene3D" id="3.60.70.12">
    <property type="entry name" value="L-amino peptidase D-ALA esterase/amidase"/>
    <property type="match status" value="1"/>
</dbReference>
<name>W4LE09_ENTF1</name>
<organism evidence="11 12">
    <name type="scientific">Entotheonella factor</name>
    <dbReference type="NCBI Taxonomy" id="1429438"/>
    <lineage>
        <taxon>Bacteria</taxon>
        <taxon>Pseudomonadati</taxon>
        <taxon>Nitrospinota/Tectimicrobiota group</taxon>
        <taxon>Candidatus Tectimicrobiota</taxon>
        <taxon>Candidatus Entotheonellia</taxon>
        <taxon>Candidatus Entotheonellales</taxon>
        <taxon>Candidatus Entotheonellaceae</taxon>
        <taxon>Candidatus Entotheonella</taxon>
    </lineage>
</organism>